<dbReference type="Pfam" id="PF00571">
    <property type="entry name" value="CBS"/>
    <property type="match status" value="2"/>
</dbReference>
<dbReference type="Proteomes" id="UP001501842">
    <property type="component" value="Unassembled WGS sequence"/>
</dbReference>
<keyword evidence="5" id="KW-1185">Reference proteome</keyword>
<evidence type="ECO:0000256" key="1">
    <source>
        <dbReference type="PROSITE-ProRule" id="PRU00703"/>
    </source>
</evidence>
<gene>
    <name evidence="4" type="ORF">GCM10010439_15990</name>
</gene>
<dbReference type="InterPro" id="IPR000644">
    <property type="entry name" value="CBS_dom"/>
</dbReference>
<feature type="domain" description="CBS" evidence="3">
    <location>
        <begin position="350"/>
        <end position="408"/>
    </location>
</feature>
<dbReference type="PANTHER" id="PTHR43773">
    <property type="entry name" value="MAGNESIUM TRANSPORTER MGTE"/>
    <property type="match status" value="1"/>
</dbReference>
<evidence type="ECO:0000313" key="4">
    <source>
        <dbReference type="EMBL" id="GAA2722668.1"/>
    </source>
</evidence>
<comment type="caution">
    <text evidence="4">The sequence shown here is derived from an EMBL/GenBank/DDBJ whole genome shotgun (WGS) entry which is preliminary data.</text>
</comment>
<evidence type="ECO:0000259" key="3">
    <source>
        <dbReference type="PROSITE" id="PS51371"/>
    </source>
</evidence>
<sequence>MFLARLAGIAVFDPAGDQVGRVRDVVVALWSGAGRPRVLGLVVDVPPRRAVFLPITRVTTFDSKAVIFDGRLNMRRFSQRPAETLAIAEMLDRHVRGPDGEEYVVIDVGMEPVRGREWRITKVAVKRLARARRAGGVGRRRAETLILDWDEIHGLHVAAEQQGAVGLINAFEKLKPADLASVIHELSPKRRGEVAAALDDERLADILEELPEDDQVEILGKLDADRAADVLEVMSPDDAADLLGELPPEQRERLLALMEPEEAAPVRRLLSYADDTAGGLMTTEPVILQPDATVAEALAQIRNPDLNPALAAQVYVCRPPTETPTGRYLGTVHFQRLLRDPPSTMIGAIVDPALSPLRPSMSLHTVAGHLATYNLVSAAVVDEDGHMLGAVTIDDVLDHVLPEDWRDAVLDDGEPAGSTEFDSEAESLRGGR</sequence>
<dbReference type="InterPro" id="IPR038076">
    <property type="entry name" value="MgtE_N_sf"/>
</dbReference>
<name>A0ABP6GF85_9ACTN</name>
<dbReference type="Pfam" id="PF26205">
    <property type="entry name" value="SH3_actinomycetes"/>
    <property type="match status" value="1"/>
</dbReference>
<organism evidence="4 5">
    <name type="scientific">Actinocorallia aurantiaca</name>
    <dbReference type="NCBI Taxonomy" id="46204"/>
    <lineage>
        <taxon>Bacteria</taxon>
        <taxon>Bacillati</taxon>
        <taxon>Actinomycetota</taxon>
        <taxon>Actinomycetes</taxon>
        <taxon>Streptosporangiales</taxon>
        <taxon>Thermomonosporaceae</taxon>
        <taxon>Actinocorallia</taxon>
    </lineage>
</organism>
<dbReference type="InterPro" id="IPR011033">
    <property type="entry name" value="PRC_barrel-like_sf"/>
</dbReference>
<dbReference type="Pfam" id="PF03448">
    <property type="entry name" value="MgtE_N"/>
    <property type="match status" value="1"/>
</dbReference>
<dbReference type="PROSITE" id="PS51371">
    <property type="entry name" value="CBS"/>
    <property type="match status" value="1"/>
</dbReference>
<evidence type="ECO:0000313" key="5">
    <source>
        <dbReference type="Proteomes" id="UP001501842"/>
    </source>
</evidence>
<dbReference type="SUPFAM" id="SSF50346">
    <property type="entry name" value="PRC-barrel domain"/>
    <property type="match status" value="1"/>
</dbReference>
<dbReference type="SMART" id="SM00924">
    <property type="entry name" value="MgtE_N"/>
    <property type="match status" value="1"/>
</dbReference>
<dbReference type="Gene3D" id="3.10.580.10">
    <property type="entry name" value="CBS-domain"/>
    <property type="match status" value="1"/>
</dbReference>
<dbReference type="InterPro" id="IPR006669">
    <property type="entry name" value="MgtE_transporter"/>
</dbReference>
<proteinExistence type="predicted"/>
<dbReference type="EMBL" id="BAAATZ010000006">
    <property type="protein sequence ID" value="GAA2722668.1"/>
    <property type="molecule type" value="Genomic_DNA"/>
</dbReference>
<protein>
    <submittedName>
        <fullName evidence="4">CBS domain-containing protein</fullName>
    </submittedName>
</protein>
<dbReference type="InterPro" id="IPR058838">
    <property type="entry name" value="SH3_actinomycetes"/>
</dbReference>
<dbReference type="PANTHER" id="PTHR43773:SF1">
    <property type="entry name" value="MAGNESIUM TRANSPORTER MGTE"/>
    <property type="match status" value="1"/>
</dbReference>
<dbReference type="InterPro" id="IPR006668">
    <property type="entry name" value="Mg_transptr_MgtE_intracell_dom"/>
</dbReference>
<keyword evidence="1" id="KW-0129">CBS domain</keyword>
<dbReference type="SUPFAM" id="SSF158791">
    <property type="entry name" value="MgtE N-terminal domain-like"/>
    <property type="match status" value="1"/>
</dbReference>
<dbReference type="Gene3D" id="1.25.60.10">
    <property type="entry name" value="MgtE N-terminal domain-like"/>
    <property type="match status" value="1"/>
</dbReference>
<feature type="region of interest" description="Disordered" evidence="2">
    <location>
        <begin position="409"/>
        <end position="432"/>
    </location>
</feature>
<accession>A0ABP6GF85</accession>
<dbReference type="CDD" id="cd04606">
    <property type="entry name" value="CBS_pair_Mg_transporter"/>
    <property type="match status" value="1"/>
</dbReference>
<evidence type="ECO:0000256" key="2">
    <source>
        <dbReference type="SAM" id="MobiDB-lite"/>
    </source>
</evidence>
<dbReference type="InterPro" id="IPR046342">
    <property type="entry name" value="CBS_dom_sf"/>
</dbReference>
<dbReference type="SUPFAM" id="SSF54631">
    <property type="entry name" value="CBS-domain pair"/>
    <property type="match status" value="1"/>
</dbReference>
<reference evidence="5" key="1">
    <citation type="journal article" date="2019" name="Int. J. Syst. Evol. Microbiol.">
        <title>The Global Catalogue of Microorganisms (GCM) 10K type strain sequencing project: providing services to taxonomists for standard genome sequencing and annotation.</title>
        <authorList>
            <consortium name="The Broad Institute Genomics Platform"/>
            <consortium name="The Broad Institute Genome Sequencing Center for Infectious Disease"/>
            <person name="Wu L."/>
            <person name="Ma J."/>
        </authorList>
    </citation>
    <scope>NUCLEOTIDE SEQUENCE [LARGE SCALE GENOMIC DNA]</scope>
    <source>
        <strain evidence="5">JCM 8201</strain>
    </source>
</reference>